<sequence>MGLFTPPRTVALAPIHPPVAVFPAFISHGPVTLVLREQIFSLTGDDFSVKDAATGHTIVRCKGKIISFRERKNVTDAAGHLLFSMRDKLIALMSTFVAEDANGHEVFRVKRNIALGTKMTATFRNAVTGQNCELSIRGDMFGLGTTITLNGNIPVAQISRKLLHLREWIADKQTYYVTVAPGVDLALIAAICIAFDEVKNEKD</sequence>
<dbReference type="PANTHER" id="PTHR31087:SF161">
    <property type="entry name" value="TUBBY C 2 FAMILY PROTEIN"/>
    <property type="match status" value="1"/>
</dbReference>
<protein>
    <submittedName>
        <fullName evidence="2">DUF567-domain-containing protein</fullName>
    </submittedName>
</protein>
<dbReference type="InterPro" id="IPR038595">
    <property type="entry name" value="LOR_sf"/>
</dbReference>
<dbReference type="Pfam" id="PF04525">
    <property type="entry name" value="LOR"/>
    <property type="match status" value="1"/>
</dbReference>
<evidence type="ECO:0000313" key="3">
    <source>
        <dbReference type="Proteomes" id="UP000053611"/>
    </source>
</evidence>
<evidence type="ECO:0000256" key="1">
    <source>
        <dbReference type="ARBA" id="ARBA00005437"/>
    </source>
</evidence>
<organism evidence="2 3">
    <name type="scientific">Cutaneotrichosporon oleaginosum</name>
    <dbReference type="NCBI Taxonomy" id="879819"/>
    <lineage>
        <taxon>Eukaryota</taxon>
        <taxon>Fungi</taxon>
        <taxon>Dikarya</taxon>
        <taxon>Basidiomycota</taxon>
        <taxon>Agaricomycotina</taxon>
        <taxon>Tremellomycetes</taxon>
        <taxon>Trichosporonales</taxon>
        <taxon>Trichosporonaceae</taxon>
        <taxon>Cutaneotrichosporon</taxon>
    </lineage>
</organism>
<dbReference type="SUPFAM" id="SSF54518">
    <property type="entry name" value="Tubby C-terminal domain-like"/>
    <property type="match status" value="1"/>
</dbReference>
<dbReference type="PANTHER" id="PTHR31087">
    <property type="match status" value="1"/>
</dbReference>
<dbReference type="Gene3D" id="2.40.160.200">
    <property type="entry name" value="LURP1-related"/>
    <property type="match status" value="1"/>
</dbReference>
<name>A0A0J0XDV5_9TREE</name>
<accession>A0A0J0XDV5</accession>
<dbReference type="Proteomes" id="UP000053611">
    <property type="component" value="Unassembled WGS sequence"/>
</dbReference>
<dbReference type="EMBL" id="KQ087265">
    <property type="protein sequence ID" value="KLT39257.1"/>
    <property type="molecule type" value="Genomic_DNA"/>
</dbReference>
<proteinExistence type="inferred from homology"/>
<gene>
    <name evidence="2" type="ORF">CC85DRAFT_324062</name>
</gene>
<dbReference type="AlphaFoldDB" id="A0A0J0XDV5"/>
<dbReference type="OrthoDB" id="97518at2759"/>
<dbReference type="InterPro" id="IPR007612">
    <property type="entry name" value="LOR"/>
</dbReference>
<reference evidence="2 3" key="1">
    <citation type="submission" date="2015-03" db="EMBL/GenBank/DDBJ databases">
        <title>Genomics and transcriptomics of the oil-accumulating basidiomycete yeast T. oleaginosus allow insights into substrate utilization and the diverse evolutionary trajectories of mating systems in fungi.</title>
        <authorList>
            <consortium name="DOE Joint Genome Institute"/>
            <person name="Kourist R."/>
            <person name="Kracht O."/>
            <person name="Bracharz F."/>
            <person name="Lipzen A."/>
            <person name="Nolan M."/>
            <person name="Ohm R."/>
            <person name="Grigoriev I."/>
            <person name="Sun S."/>
            <person name="Heitman J."/>
            <person name="Bruck T."/>
            <person name="Nowrousian M."/>
        </authorList>
    </citation>
    <scope>NUCLEOTIDE SEQUENCE [LARGE SCALE GENOMIC DNA]</scope>
    <source>
        <strain evidence="2 3">IBC0246</strain>
    </source>
</reference>
<evidence type="ECO:0000313" key="2">
    <source>
        <dbReference type="EMBL" id="KLT39257.1"/>
    </source>
</evidence>
<keyword evidence="3" id="KW-1185">Reference proteome</keyword>
<comment type="similarity">
    <text evidence="1">Belongs to the LOR family.</text>
</comment>
<dbReference type="InterPro" id="IPR025659">
    <property type="entry name" value="Tubby-like_C"/>
</dbReference>